<accession>A0A9W8LNZ6</accession>
<protein>
    <submittedName>
        <fullName evidence="2">Uncharacterized protein</fullName>
    </submittedName>
</protein>
<dbReference type="Proteomes" id="UP001140094">
    <property type="component" value="Unassembled WGS sequence"/>
</dbReference>
<feature type="region of interest" description="Disordered" evidence="1">
    <location>
        <begin position="153"/>
        <end position="215"/>
    </location>
</feature>
<feature type="non-terminal residue" evidence="2">
    <location>
        <position position="368"/>
    </location>
</feature>
<feature type="region of interest" description="Disordered" evidence="1">
    <location>
        <begin position="38"/>
        <end position="92"/>
    </location>
</feature>
<evidence type="ECO:0000313" key="2">
    <source>
        <dbReference type="EMBL" id="KAJ2794714.1"/>
    </source>
</evidence>
<evidence type="ECO:0000256" key="1">
    <source>
        <dbReference type="SAM" id="MobiDB-lite"/>
    </source>
</evidence>
<proteinExistence type="predicted"/>
<sequence>TFDEHKRVPKMVLLAHQDSALRGASGKAATRVALGISDRTQSASSAPKAASFDSGHSSAGRESHASTRRTTTAASEIGAGGHNSKSSSSFDDSPFIVSGPLLPIRQSRRGIHPNRNYRIVGTQPASAGADRRQGQKCTPELVAAVTAPPTPVSALVSTSASTSTAGSATSRSSNLNETAADVGKGSRSSSGSSKSTIALASRPPAQASMSLQPQEGLVGKSGRICEYDKHHIQDVHELPMDPIVLSGQNSTASLASSHRLSRSYGQLHGTETEGRAVRVSSLLSGTRLSPAPSPRRMHDHYVIPTGTAMAVEGGMVTQRYLVQRVPDRSFGEQEPRNADYASYSTSQIRISSPQLRLYDQQQQAFNSQ</sequence>
<feature type="compositionally biased region" description="Low complexity" evidence="1">
    <location>
        <begin position="153"/>
        <end position="173"/>
    </location>
</feature>
<gene>
    <name evidence="2" type="ORF">H4R20_006134</name>
</gene>
<feature type="non-terminal residue" evidence="2">
    <location>
        <position position="1"/>
    </location>
</feature>
<comment type="caution">
    <text evidence="2">The sequence shown here is derived from an EMBL/GenBank/DDBJ whole genome shotgun (WGS) entry which is preliminary data.</text>
</comment>
<dbReference type="OrthoDB" id="5554090at2759"/>
<dbReference type="EMBL" id="JANBUO010002435">
    <property type="protein sequence ID" value="KAJ2794714.1"/>
    <property type="molecule type" value="Genomic_DNA"/>
</dbReference>
<keyword evidence="3" id="KW-1185">Reference proteome</keyword>
<evidence type="ECO:0000313" key="3">
    <source>
        <dbReference type="Proteomes" id="UP001140094"/>
    </source>
</evidence>
<organism evidence="2 3">
    <name type="scientific">Coemansia guatemalensis</name>
    <dbReference type="NCBI Taxonomy" id="2761395"/>
    <lineage>
        <taxon>Eukaryota</taxon>
        <taxon>Fungi</taxon>
        <taxon>Fungi incertae sedis</taxon>
        <taxon>Zoopagomycota</taxon>
        <taxon>Kickxellomycotina</taxon>
        <taxon>Kickxellomycetes</taxon>
        <taxon>Kickxellales</taxon>
        <taxon>Kickxellaceae</taxon>
        <taxon>Coemansia</taxon>
    </lineage>
</organism>
<name>A0A9W8LNZ6_9FUNG</name>
<dbReference type="AlphaFoldDB" id="A0A9W8LNZ6"/>
<reference evidence="2" key="1">
    <citation type="submission" date="2022-07" db="EMBL/GenBank/DDBJ databases">
        <title>Phylogenomic reconstructions and comparative analyses of Kickxellomycotina fungi.</title>
        <authorList>
            <person name="Reynolds N.K."/>
            <person name="Stajich J.E."/>
            <person name="Barry K."/>
            <person name="Grigoriev I.V."/>
            <person name="Crous P."/>
            <person name="Smith M.E."/>
        </authorList>
    </citation>
    <scope>NUCLEOTIDE SEQUENCE</scope>
    <source>
        <strain evidence="2">NRRL 1565</strain>
    </source>
</reference>
<feature type="compositionally biased region" description="Low complexity" evidence="1">
    <location>
        <begin position="183"/>
        <end position="195"/>
    </location>
</feature>